<sequence>MGSRWRVGSREKISITDDACIRGFDIHMEVWSKFILLHILNNLDLAFDQWLTRAFRVSSTPQQCLLCCALWVIWCDRNTRVHERKIVSEKAIARIFEKELGVLPGGECSVLCKKSFCCKEDKGTRLRKGELFWKSFRRKVLGKIEAFSENGTVWKWRVIDYC</sequence>
<reference evidence="1 2" key="1">
    <citation type="journal article" date="2021" name="Plant Biotechnol. J.">
        <title>Multi-omics assisted identification of the key and species-specific regulatory components of drought-tolerant mechanisms in Gossypium stocksii.</title>
        <authorList>
            <person name="Yu D."/>
            <person name="Ke L."/>
            <person name="Zhang D."/>
            <person name="Wu Y."/>
            <person name="Sun Y."/>
            <person name="Mei J."/>
            <person name="Sun J."/>
            <person name="Sun Y."/>
        </authorList>
    </citation>
    <scope>NUCLEOTIDE SEQUENCE [LARGE SCALE GENOMIC DNA]</scope>
    <source>
        <strain evidence="2">cv. E1</strain>
        <tissue evidence="1">Leaf</tissue>
    </source>
</reference>
<keyword evidence="2" id="KW-1185">Reference proteome</keyword>
<dbReference type="EMBL" id="JAIQCV010000003">
    <property type="protein sequence ID" value="KAH1114603.1"/>
    <property type="molecule type" value="Genomic_DNA"/>
</dbReference>
<dbReference type="AlphaFoldDB" id="A0A9D3W9J2"/>
<dbReference type="Proteomes" id="UP000828251">
    <property type="component" value="Unassembled WGS sequence"/>
</dbReference>
<evidence type="ECO:0000313" key="1">
    <source>
        <dbReference type="EMBL" id="KAH1114603.1"/>
    </source>
</evidence>
<accession>A0A9D3W9J2</accession>
<gene>
    <name evidence="1" type="ORF">J1N35_007981</name>
</gene>
<comment type="caution">
    <text evidence="1">The sequence shown here is derived from an EMBL/GenBank/DDBJ whole genome shotgun (WGS) entry which is preliminary data.</text>
</comment>
<name>A0A9D3W9J2_9ROSI</name>
<protein>
    <submittedName>
        <fullName evidence="1">Uncharacterized protein</fullName>
    </submittedName>
</protein>
<evidence type="ECO:0000313" key="2">
    <source>
        <dbReference type="Proteomes" id="UP000828251"/>
    </source>
</evidence>
<organism evidence="1 2">
    <name type="scientific">Gossypium stocksii</name>
    <dbReference type="NCBI Taxonomy" id="47602"/>
    <lineage>
        <taxon>Eukaryota</taxon>
        <taxon>Viridiplantae</taxon>
        <taxon>Streptophyta</taxon>
        <taxon>Embryophyta</taxon>
        <taxon>Tracheophyta</taxon>
        <taxon>Spermatophyta</taxon>
        <taxon>Magnoliopsida</taxon>
        <taxon>eudicotyledons</taxon>
        <taxon>Gunneridae</taxon>
        <taxon>Pentapetalae</taxon>
        <taxon>rosids</taxon>
        <taxon>malvids</taxon>
        <taxon>Malvales</taxon>
        <taxon>Malvaceae</taxon>
        <taxon>Malvoideae</taxon>
        <taxon>Gossypium</taxon>
    </lineage>
</organism>
<proteinExistence type="predicted"/>